<dbReference type="Pfam" id="PF03732">
    <property type="entry name" value="Retrotrans_gag"/>
    <property type="match status" value="1"/>
</dbReference>
<evidence type="ECO:0000256" key="1">
    <source>
        <dbReference type="ARBA" id="ARBA00022664"/>
    </source>
</evidence>
<feature type="region of interest" description="Disordered" evidence="3">
    <location>
        <begin position="1"/>
        <end position="30"/>
    </location>
</feature>
<dbReference type="PANTHER" id="PTHR15503:SF22">
    <property type="entry name" value="TRANSPOSON TY3-I GAG POLYPROTEIN"/>
    <property type="match status" value="1"/>
</dbReference>
<feature type="compositionally biased region" description="Pro residues" evidence="3">
    <location>
        <begin position="331"/>
        <end position="346"/>
    </location>
</feature>
<organism evidence="5 6">
    <name type="scientific">Psilocybe cyanescens</name>
    <dbReference type="NCBI Taxonomy" id="93625"/>
    <lineage>
        <taxon>Eukaryota</taxon>
        <taxon>Fungi</taxon>
        <taxon>Dikarya</taxon>
        <taxon>Basidiomycota</taxon>
        <taxon>Agaricomycotina</taxon>
        <taxon>Agaricomycetes</taxon>
        <taxon>Agaricomycetidae</taxon>
        <taxon>Agaricales</taxon>
        <taxon>Agaricineae</taxon>
        <taxon>Strophariaceae</taxon>
        <taxon>Psilocybe</taxon>
    </lineage>
</organism>
<dbReference type="OrthoDB" id="3267566at2759"/>
<dbReference type="Proteomes" id="UP000283269">
    <property type="component" value="Unassembled WGS sequence"/>
</dbReference>
<dbReference type="CDD" id="cd00303">
    <property type="entry name" value="retropepsin_like"/>
    <property type="match status" value="1"/>
</dbReference>
<evidence type="ECO:0000256" key="2">
    <source>
        <dbReference type="PROSITE-ProRule" id="PRU00047"/>
    </source>
</evidence>
<dbReference type="Pfam" id="PF08284">
    <property type="entry name" value="RVP_2"/>
    <property type="match status" value="1"/>
</dbReference>
<dbReference type="Gene3D" id="2.40.70.10">
    <property type="entry name" value="Acid Proteases"/>
    <property type="match status" value="1"/>
</dbReference>
<dbReference type="InterPro" id="IPR005162">
    <property type="entry name" value="Retrotrans_gag_dom"/>
</dbReference>
<dbReference type="InterPro" id="IPR021109">
    <property type="entry name" value="Peptidase_aspartic_dom_sf"/>
</dbReference>
<evidence type="ECO:0000259" key="4">
    <source>
        <dbReference type="PROSITE" id="PS50158"/>
    </source>
</evidence>
<keyword evidence="2" id="KW-0863">Zinc-finger</keyword>
<feature type="compositionally biased region" description="Low complexity" evidence="3">
    <location>
        <begin position="347"/>
        <end position="356"/>
    </location>
</feature>
<keyword evidence="2" id="KW-0862">Zinc</keyword>
<reference evidence="5 6" key="1">
    <citation type="journal article" date="2018" name="Evol. Lett.">
        <title>Horizontal gene cluster transfer increased hallucinogenic mushroom diversity.</title>
        <authorList>
            <person name="Reynolds H.T."/>
            <person name="Vijayakumar V."/>
            <person name="Gluck-Thaler E."/>
            <person name="Korotkin H.B."/>
            <person name="Matheny P.B."/>
            <person name="Slot J.C."/>
        </authorList>
    </citation>
    <scope>NUCLEOTIDE SEQUENCE [LARGE SCALE GENOMIC DNA]</scope>
    <source>
        <strain evidence="5 6">2631</strain>
    </source>
</reference>
<dbReference type="GO" id="GO:0006397">
    <property type="term" value="P:mRNA processing"/>
    <property type="evidence" value="ECO:0007669"/>
    <property type="project" value="UniProtKB-KW"/>
</dbReference>
<dbReference type="SUPFAM" id="SSF50630">
    <property type="entry name" value="Acid proteases"/>
    <property type="match status" value="1"/>
</dbReference>
<feature type="region of interest" description="Disordered" evidence="3">
    <location>
        <begin position="113"/>
        <end position="137"/>
    </location>
</feature>
<dbReference type="InterPro" id="IPR036875">
    <property type="entry name" value="Znf_CCHC_sf"/>
</dbReference>
<sequence>MSSDPLPGSRSPSRSCKSRRKVASPLNPIPLGGEFLPGSMGLGSLGVGMPAGPSGPAPPTLTYSPAPVLTTDHLDRILAANHERTSDHLDCILAANRESMLLLLQDWSASVPRSAPRRRSGSRSPAPAPVSKGSSRRLHLNLPPEFDGSSANVVNFLAMIRSHIIANPLDFTEVKTQVIFLLSYCSKGFAMTWRNRLMAEIDCGDYEVTTWDAFETLFKDSFLNHYSADNATREIALIRQGKLPAQEFLISFDELVVRCDFNDRAVIYALKNALNPALLREINRTTSVLTTYADWRRAALEQDHKLREVEASLAHSQNWWKLPFSSRPYAAPPAPANATPPPPTPAPHASLPASLSAPVARPRTDLASMACHNCSVKGHLARSCPKPYDVTFRRNARARLAQARSMLEQFDALLDADHPVSTSPPFSTVFPFCASSPVSATPPIPTSVPLLRSATHSFPPVGSTGACASLSSPTIPCPVPVAPTLRRKASCVDIPEIGDCGRVALCTANGELLYNVCKGPPPPASTPVAPPLAAKTRTTPARNKPSTVESLLQRCREAYPDTHTIGQVLGRWVACDRLAEVDDKLVSSICFLDSHLAIQVLDQLQEPKGVISRVGSSSMDVKLAMRSVPSSLPVPITALLDSGASGCYIHEDFVALHNIPVIPLPHPIAVYNVDGTRNLNGSIKNTVLLEIAIGDHVKNLRFSVTNTGSSSLILGLSWLHFHNPFIDFKSGKLCFSRCPLSCRADVVQQQDPDACVLRELAEVSDAPSADMDNWHEDNRPSQGEWADTFREILGPDEQLLCVDLNECPTLSPQPVSEVLAYLNTQLTLRLSPDPDKRSRMRYFLKEDVFTMMPKLEKLERLAEKSSRGKENLIEFKKEQAARL</sequence>
<dbReference type="GO" id="GO:0003676">
    <property type="term" value="F:nucleic acid binding"/>
    <property type="evidence" value="ECO:0007669"/>
    <property type="project" value="InterPro"/>
</dbReference>
<name>A0A409X271_PSICY</name>
<keyword evidence="2" id="KW-0479">Metal-binding</keyword>
<dbReference type="InterPro" id="IPR032567">
    <property type="entry name" value="RTL1-rel"/>
</dbReference>
<evidence type="ECO:0000313" key="6">
    <source>
        <dbReference type="Proteomes" id="UP000283269"/>
    </source>
</evidence>
<feature type="region of interest" description="Disordered" evidence="3">
    <location>
        <begin position="331"/>
        <end position="356"/>
    </location>
</feature>
<dbReference type="GO" id="GO:0008270">
    <property type="term" value="F:zinc ion binding"/>
    <property type="evidence" value="ECO:0007669"/>
    <property type="project" value="UniProtKB-KW"/>
</dbReference>
<comment type="caution">
    <text evidence="5">The sequence shown here is derived from an EMBL/GenBank/DDBJ whole genome shotgun (WGS) entry which is preliminary data.</text>
</comment>
<dbReference type="STRING" id="93625.A0A409X271"/>
<dbReference type="InParanoid" id="A0A409X271"/>
<dbReference type="AlphaFoldDB" id="A0A409X271"/>
<keyword evidence="1" id="KW-0507">mRNA processing</keyword>
<dbReference type="SUPFAM" id="SSF57756">
    <property type="entry name" value="Retrovirus zinc finger-like domains"/>
    <property type="match status" value="1"/>
</dbReference>
<protein>
    <recommendedName>
        <fullName evidence="4">CCHC-type domain-containing protein</fullName>
    </recommendedName>
</protein>
<accession>A0A409X271</accession>
<keyword evidence="6" id="KW-1185">Reference proteome</keyword>
<proteinExistence type="predicted"/>
<feature type="compositionally biased region" description="Low complexity" evidence="3">
    <location>
        <begin position="122"/>
        <end position="131"/>
    </location>
</feature>
<dbReference type="PROSITE" id="PS50158">
    <property type="entry name" value="ZF_CCHC"/>
    <property type="match status" value="1"/>
</dbReference>
<gene>
    <name evidence="5" type="ORF">CVT25_004989</name>
</gene>
<feature type="domain" description="CCHC-type" evidence="4">
    <location>
        <begin position="371"/>
        <end position="386"/>
    </location>
</feature>
<evidence type="ECO:0000313" key="5">
    <source>
        <dbReference type="EMBL" id="PPQ84853.1"/>
    </source>
</evidence>
<dbReference type="InterPro" id="IPR001878">
    <property type="entry name" value="Znf_CCHC"/>
</dbReference>
<evidence type="ECO:0000256" key="3">
    <source>
        <dbReference type="SAM" id="MobiDB-lite"/>
    </source>
</evidence>
<dbReference type="EMBL" id="NHYD01002796">
    <property type="protein sequence ID" value="PPQ84853.1"/>
    <property type="molecule type" value="Genomic_DNA"/>
</dbReference>
<dbReference type="PANTHER" id="PTHR15503">
    <property type="entry name" value="LDOC1 RELATED"/>
    <property type="match status" value="1"/>
</dbReference>